<reference evidence="1 2" key="1">
    <citation type="submission" date="2023-01" db="EMBL/GenBank/DDBJ databases">
        <title>Analysis of 21 Apiospora genomes using comparative genomics revels a genus with tremendous synthesis potential of carbohydrate active enzymes and secondary metabolites.</title>
        <authorList>
            <person name="Sorensen T."/>
        </authorList>
    </citation>
    <scope>NUCLEOTIDE SEQUENCE [LARGE SCALE GENOMIC DNA]</scope>
    <source>
        <strain evidence="1 2">CBS 114990</strain>
    </source>
</reference>
<evidence type="ECO:0000313" key="2">
    <source>
        <dbReference type="Proteomes" id="UP001433268"/>
    </source>
</evidence>
<keyword evidence="2" id="KW-1185">Reference proteome</keyword>
<sequence length="73" mass="8139">MASCPAIDFIPSPTATMANTYYCCNCDADQEFFYGQCNACRKLCQQLLLDWMRSSLNILQAGTYKRADPADGL</sequence>
<protein>
    <submittedName>
        <fullName evidence="1">Uncharacterized protein</fullName>
    </submittedName>
</protein>
<proteinExistence type="predicted"/>
<evidence type="ECO:0000313" key="1">
    <source>
        <dbReference type="EMBL" id="KAK8085861.1"/>
    </source>
</evidence>
<dbReference type="GeneID" id="92044507"/>
<organism evidence="1 2">
    <name type="scientific">Apiospora hydei</name>
    <dbReference type="NCBI Taxonomy" id="1337664"/>
    <lineage>
        <taxon>Eukaryota</taxon>
        <taxon>Fungi</taxon>
        <taxon>Dikarya</taxon>
        <taxon>Ascomycota</taxon>
        <taxon>Pezizomycotina</taxon>
        <taxon>Sordariomycetes</taxon>
        <taxon>Xylariomycetidae</taxon>
        <taxon>Amphisphaeriales</taxon>
        <taxon>Apiosporaceae</taxon>
        <taxon>Apiospora</taxon>
    </lineage>
</organism>
<comment type="caution">
    <text evidence="1">The sequence shown here is derived from an EMBL/GenBank/DDBJ whole genome shotgun (WGS) entry which is preliminary data.</text>
</comment>
<gene>
    <name evidence="1" type="ORF">PG997_007132</name>
</gene>
<accession>A0ABR1WQR6</accession>
<dbReference type="EMBL" id="JAQQWN010000005">
    <property type="protein sequence ID" value="KAK8085861.1"/>
    <property type="molecule type" value="Genomic_DNA"/>
</dbReference>
<dbReference type="RefSeq" id="XP_066670370.1">
    <property type="nucleotide sequence ID" value="XM_066811447.1"/>
</dbReference>
<dbReference type="Proteomes" id="UP001433268">
    <property type="component" value="Unassembled WGS sequence"/>
</dbReference>
<name>A0ABR1WQR6_9PEZI</name>